<feature type="compositionally biased region" description="Polar residues" evidence="5">
    <location>
        <begin position="1"/>
        <end position="17"/>
    </location>
</feature>
<evidence type="ECO:0000313" key="8">
    <source>
        <dbReference type="Proteomes" id="UP000694941"/>
    </source>
</evidence>
<dbReference type="Proteomes" id="UP000694941">
    <property type="component" value="Unplaced"/>
</dbReference>
<evidence type="ECO:0000259" key="7">
    <source>
        <dbReference type="Pfam" id="PF00909"/>
    </source>
</evidence>
<keyword evidence="4 6" id="KW-0472">Membrane</keyword>
<dbReference type="RefSeq" id="XP_013781705.1">
    <property type="nucleotide sequence ID" value="XM_013926251.2"/>
</dbReference>
<evidence type="ECO:0000256" key="1">
    <source>
        <dbReference type="ARBA" id="ARBA00004141"/>
    </source>
</evidence>
<dbReference type="GeneID" id="106466001"/>
<sequence length="250" mass="27008">MSETTFPGLATKNSSTGGDRKSNDDANDVVWILTSAFLIFTMQSGYALLESGIVSRKNEVNILIKNAANVLLGGFAYWTFGFSLSFGTHSVLWYASGDFFTKASEDSMGMTYAKFVFQLAYATTSTTLVSGSMAERCKFTAYCVFTFLNTVVYALPAGWMWRNDGFLASLGSVDIGGSGTVHLVGGCCGLVASIILGPRIGRYDRGTEPLPLGNPTNAMLGLFMLWWGWLGFSAGSTFGIVGDKWKYSSR</sequence>
<accession>A0ABM1BGT7</accession>
<dbReference type="SUPFAM" id="SSF111352">
    <property type="entry name" value="Ammonium transporter"/>
    <property type="match status" value="1"/>
</dbReference>
<comment type="subcellular location">
    <subcellularLocation>
        <location evidence="1">Membrane</location>
        <topology evidence="1">Multi-pass membrane protein</topology>
    </subcellularLocation>
</comment>
<feature type="transmembrane region" description="Helical" evidence="6">
    <location>
        <begin position="70"/>
        <end position="95"/>
    </location>
</feature>
<evidence type="ECO:0000256" key="5">
    <source>
        <dbReference type="SAM" id="MobiDB-lite"/>
    </source>
</evidence>
<feature type="domain" description="Ammonium transporter AmtB-like" evidence="7">
    <location>
        <begin position="30"/>
        <end position="246"/>
    </location>
</feature>
<evidence type="ECO:0000256" key="6">
    <source>
        <dbReference type="SAM" id="Phobius"/>
    </source>
</evidence>
<evidence type="ECO:0000256" key="2">
    <source>
        <dbReference type="ARBA" id="ARBA00022692"/>
    </source>
</evidence>
<dbReference type="Pfam" id="PF00909">
    <property type="entry name" value="Ammonium_transp"/>
    <property type="match status" value="1"/>
</dbReference>
<keyword evidence="3 6" id="KW-1133">Transmembrane helix</keyword>
<feature type="transmembrane region" description="Helical" evidence="6">
    <location>
        <begin position="218"/>
        <end position="241"/>
    </location>
</feature>
<dbReference type="InterPro" id="IPR029020">
    <property type="entry name" value="Ammonium/urea_transptr"/>
</dbReference>
<feature type="region of interest" description="Disordered" evidence="5">
    <location>
        <begin position="1"/>
        <end position="22"/>
    </location>
</feature>
<evidence type="ECO:0000256" key="3">
    <source>
        <dbReference type="ARBA" id="ARBA00022989"/>
    </source>
</evidence>
<gene>
    <name evidence="9" type="primary">LOC106466001</name>
</gene>
<evidence type="ECO:0000256" key="4">
    <source>
        <dbReference type="ARBA" id="ARBA00023136"/>
    </source>
</evidence>
<feature type="transmembrane region" description="Helical" evidence="6">
    <location>
        <begin position="139"/>
        <end position="159"/>
    </location>
</feature>
<feature type="transmembrane region" description="Helical" evidence="6">
    <location>
        <begin position="179"/>
        <end position="197"/>
    </location>
</feature>
<dbReference type="InterPro" id="IPR024041">
    <property type="entry name" value="NH4_transpt_AmtB-like_dom"/>
</dbReference>
<organism evidence="8 9">
    <name type="scientific">Limulus polyphemus</name>
    <name type="common">Atlantic horseshoe crab</name>
    <dbReference type="NCBI Taxonomy" id="6850"/>
    <lineage>
        <taxon>Eukaryota</taxon>
        <taxon>Metazoa</taxon>
        <taxon>Ecdysozoa</taxon>
        <taxon>Arthropoda</taxon>
        <taxon>Chelicerata</taxon>
        <taxon>Merostomata</taxon>
        <taxon>Xiphosura</taxon>
        <taxon>Limulidae</taxon>
        <taxon>Limulus</taxon>
    </lineage>
</organism>
<dbReference type="Gene3D" id="1.10.3430.10">
    <property type="entry name" value="Ammonium transporter AmtB like domains"/>
    <property type="match status" value="1"/>
</dbReference>
<proteinExistence type="predicted"/>
<dbReference type="PANTHER" id="PTHR11730">
    <property type="entry name" value="AMMONIUM TRANSPORTER"/>
    <property type="match status" value="1"/>
</dbReference>
<reference evidence="9" key="1">
    <citation type="submission" date="2025-08" db="UniProtKB">
        <authorList>
            <consortium name="RefSeq"/>
        </authorList>
    </citation>
    <scope>IDENTIFICATION</scope>
    <source>
        <tissue evidence="9">Muscle</tissue>
    </source>
</reference>
<protein>
    <submittedName>
        <fullName evidence="9">Ammonium transporter 3</fullName>
    </submittedName>
</protein>
<feature type="non-terminal residue" evidence="9">
    <location>
        <position position="250"/>
    </location>
</feature>
<dbReference type="PANTHER" id="PTHR11730:SF58">
    <property type="entry name" value="AMMONIUM TRANSPORTER"/>
    <property type="match status" value="1"/>
</dbReference>
<feature type="transmembrane region" description="Helical" evidence="6">
    <location>
        <begin position="115"/>
        <end position="132"/>
    </location>
</feature>
<name>A0ABM1BGT7_LIMPO</name>
<keyword evidence="2 6" id="KW-0812">Transmembrane</keyword>
<keyword evidence="8" id="KW-1185">Reference proteome</keyword>
<feature type="transmembrane region" description="Helical" evidence="6">
    <location>
        <begin position="29"/>
        <end position="49"/>
    </location>
</feature>
<evidence type="ECO:0000313" key="9">
    <source>
        <dbReference type="RefSeq" id="XP_013781705.1"/>
    </source>
</evidence>